<dbReference type="GeneID" id="66980397"/>
<dbReference type="AlphaFoldDB" id="A0A7R7VJU9"/>
<proteinExistence type="predicted"/>
<name>A0A7R7VJU9_ASPCH</name>
<reference evidence="1" key="2">
    <citation type="submission" date="2021-02" db="EMBL/GenBank/DDBJ databases">
        <title>Aspergillus chevalieri M1 genome sequence.</title>
        <authorList>
            <person name="Kadooka C."/>
            <person name="Mori K."/>
            <person name="Futagami T."/>
        </authorList>
    </citation>
    <scope>NUCLEOTIDE SEQUENCE</scope>
    <source>
        <strain evidence="1">M1</strain>
    </source>
</reference>
<evidence type="ECO:0000313" key="2">
    <source>
        <dbReference type="Proteomes" id="UP000637239"/>
    </source>
</evidence>
<dbReference type="EMBL" id="AP024418">
    <property type="protein sequence ID" value="BCR86038.1"/>
    <property type="molecule type" value="Genomic_DNA"/>
</dbReference>
<dbReference type="RefSeq" id="XP_043134560.1">
    <property type="nucleotide sequence ID" value="XM_043276596.1"/>
</dbReference>
<evidence type="ECO:0000313" key="1">
    <source>
        <dbReference type="EMBL" id="BCR86038.1"/>
    </source>
</evidence>
<dbReference type="Proteomes" id="UP000637239">
    <property type="component" value="Chromosome 3"/>
</dbReference>
<gene>
    <name evidence="1" type="ORF">ACHE_30025A</name>
</gene>
<dbReference type="KEGG" id="ache:ACHE_30025A"/>
<reference evidence="1" key="1">
    <citation type="submission" date="2021-01" db="EMBL/GenBank/DDBJ databases">
        <authorList>
            <consortium name="Aspergillus chevalieri M1 genome sequencing consortium"/>
            <person name="Kazuki M."/>
            <person name="Futagami T."/>
        </authorList>
    </citation>
    <scope>NUCLEOTIDE SEQUENCE</scope>
    <source>
        <strain evidence="1">M1</strain>
    </source>
</reference>
<organism evidence="1 2">
    <name type="scientific">Aspergillus chevalieri</name>
    <name type="common">Eurotium chevalieri</name>
    <dbReference type="NCBI Taxonomy" id="182096"/>
    <lineage>
        <taxon>Eukaryota</taxon>
        <taxon>Fungi</taxon>
        <taxon>Dikarya</taxon>
        <taxon>Ascomycota</taxon>
        <taxon>Pezizomycotina</taxon>
        <taxon>Eurotiomycetes</taxon>
        <taxon>Eurotiomycetidae</taxon>
        <taxon>Eurotiales</taxon>
        <taxon>Aspergillaceae</taxon>
        <taxon>Aspergillus</taxon>
        <taxon>Aspergillus subgen. Aspergillus</taxon>
    </lineage>
</organism>
<accession>A0A7R7VJU9</accession>
<protein>
    <submittedName>
        <fullName evidence="1">Uncharacterized protein</fullName>
    </submittedName>
</protein>
<keyword evidence="2" id="KW-1185">Reference proteome</keyword>
<sequence>MEVGEKKRWHDMYAPECRTTTEADAGSPSPEVDFPEMVRWMDFLHYGGDYVGRIHVLLRQATKELGIQHLPAAVAHVDAQLNREDGKPGLIIRAVDECINCLRTWPGFQNGQAVGSTVHSMMPPMPL</sequence>